<feature type="transmembrane region" description="Helical" evidence="1">
    <location>
        <begin position="39"/>
        <end position="61"/>
    </location>
</feature>
<dbReference type="Proteomes" id="UP001501444">
    <property type="component" value="Unassembled WGS sequence"/>
</dbReference>
<keyword evidence="1" id="KW-0812">Transmembrane</keyword>
<dbReference type="RefSeq" id="WP_344619894.1">
    <property type="nucleotide sequence ID" value="NZ_BAAARV010000119.1"/>
</dbReference>
<protein>
    <recommendedName>
        <fullName evidence="4">Exo-alpha-sialidase</fullName>
    </recommendedName>
</protein>
<evidence type="ECO:0000313" key="2">
    <source>
        <dbReference type="EMBL" id="GAA2389436.1"/>
    </source>
</evidence>
<keyword evidence="3" id="KW-1185">Reference proteome</keyword>
<accession>A0ABN3HXE1</accession>
<dbReference type="InterPro" id="IPR036278">
    <property type="entry name" value="Sialidase_sf"/>
</dbReference>
<evidence type="ECO:0008006" key="4">
    <source>
        <dbReference type="Google" id="ProtNLM"/>
    </source>
</evidence>
<keyword evidence="1" id="KW-1133">Transmembrane helix</keyword>
<evidence type="ECO:0000313" key="3">
    <source>
        <dbReference type="Proteomes" id="UP001501444"/>
    </source>
</evidence>
<organism evidence="2 3">
    <name type="scientific">Dactylosporangium salmoneum</name>
    <dbReference type="NCBI Taxonomy" id="53361"/>
    <lineage>
        <taxon>Bacteria</taxon>
        <taxon>Bacillati</taxon>
        <taxon>Actinomycetota</taxon>
        <taxon>Actinomycetes</taxon>
        <taxon>Micromonosporales</taxon>
        <taxon>Micromonosporaceae</taxon>
        <taxon>Dactylosporangium</taxon>
    </lineage>
</organism>
<comment type="caution">
    <text evidence="2">The sequence shown here is derived from an EMBL/GenBank/DDBJ whole genome shotgun (WGS) entry which is preliminary data.</text>
</comment>
<name>A0ABN3HXE1_9ACTN</name>
<keyword evidence="1" id="KW-0472">Membrane</keyword>
<sequence length="424" mass="44634">MRPELDFRTLRSQIEAATWVPDFTTLYRRAGRVRLRDRMAVLGALMGTLGVLAPVALAGAFGRPAPAVLGPNPDLPDASTPSVAPSAFGKFPSTVTVLAAAGDLPNLVAAVDVCVEVPQARRCSLQVTTLGDDATQRTPFVVDALRGSPLDKLSGVQIIRITTDTYMLSGEVGGASRSCVRFHISGDTRAQATAQPGQVVVGPSEHLPLGTQDRAVQLVQYGDLFGVREKDGALSLAGQPPLARRTVVAGQPAAAGWWVAGADLHTGAPAVSVSKDQGQHWITQSLDTPAGIDVPTVVTKDGQNAWAFVRYRTSMRLFRTSDGGANWREVRDAIALPATLKTLDNRPVGALIRPDRSLLLWIQADATTYFLESNDGEHFGTGAGPGGAIAPVDNGYASLGTPARVSTDAHAWQEAALSATVLPN</sequence>
<gene>
    <name evidence="2" type="ORF">GCM10010170_101040</name>
</gene>
<dbReference type="Gene3D" id="2.130.10.10">
    <property type="entry name" value="YVTN repeat-like/Quinoprotein amine dehydrogenase"/>
    <property type="match status" value="1"/>
</dbReference>
<dbReference type="SUPFAM" id="SSF50939">
    <property type="entry name" value="Sialidases"/>
    <property type="match status" value="1"/>
</dbReference>
<evidence type="ECO:0000256" key="1">
    <source>
        <dbReference type="SAM" id="Phobius"/>
    </source>
</evidence>
<dbReference type="EMBL" id="BAAARV010000119">
    <property type="protein sequence ID" value="GAA2389436.1"/>
    <property type="molecule type" value="Genomic_DNA"/>
</dbReference>
<reference evidence="2 3" key="1">
    <citation type="journal article" date="2019" name="Int. J. Syst. Evol. Microbiol.">
        <title>The Global Catalogue of Microorganisms (GCM) 10K type strain sequencing project: providing services to taxonomists for standard genome sequencing and annotation.</title>
        <authorList>
            <consortium name="The Broad Institute Genomics Platform"/>
            <consortium name="The Broad Institute Genome Sequencing Center for Infectious Disease"/>
            <person name="Wu L."/>
            <person name="Ma J."/>
        </authorList>
    </citation>
    <scope>NUCLEOTIDE SEQUENCE [LARGE SCALE GENOMIC DNA]</scope>
    <source>
        <strain evidence="2 3">JCM 3272</strain>
    </source>
</reference>
<proteinExistence type="predicted"/>
<dbReference type="InterPro" id="IPR015943">
    <property type="entry name" value="WD40/YVTN_repeat-like_dom_sf"/>
</dbReference>